<feature type="domain" description="DUF753" evidence="2">
    <location>
        <begin position="94"/>
        <end position="166"/>
    </location>
</feature>
<evidence type="ECO:0000256" key="1">
    <source>
        <dbReference type="SAM" id="SignalP"/>
    </source>
</evidence>
<comment type="caution">
    <text evidence="3">The sequence shown here is derived from an EMBL/GenBank/DDBJ whole genome shotgun (WGS) entry which is preliminary data.</text>
</comment>
<proteinExistence type="predicted"/>
<feature type="domain" description="DUF753" evidence="2">
    <location>
        <begin position="175"/>
        <end position="252"/>
    </location>
</feature>
<feature type="domain" description="DUF753" evidence="2">
    <location>
        <begin position="590"/>
        <end position="668"/>
    </location>
</feature>
<keyword evidence="1" id="KW-0732">Signal</keyword>
<dbReference type="Proteomes" id="UP001107558">
    <property type="component" value="Chromosome 1"/>
</dbReference>
<feature type="domain" description="DUF753" evidence="2">
    <location>
        <begin position="18"/>
        <end position="84"/>
    </location>
</feature>
<protein>
    <recommendedName>
        <fullName evidence="2">DUF753 domain-containing protein</fullName>
    </recommendedName>
</protein>
<evidence type="ECO:0000259" key="2">
    <source>
        <dbReference type="Pfam" id="PF05444"/>
    </source>
</evidence>
<name>A0A9J6CSJ9_POLVA</name>
<gene>
    <name evidence="3" type="ORF">PVAND_013766</name>
</gene>
<dbReference type="PANTHER" id="PTHR21721">
    <property type="entry name" value="GH09876P-RELATED"/>
    <property type="match status" value="1"/>
</dbReference>
<evidence type="ECO:0000313" key="3">
    <source>
        <dbReference type="EMBL" id="KAG5684539.1"/>
    </source>
</evidence>
<sequence>MWKKLIVLIYFCQSSFALQCYSCDSNYDPSCAFPMRNTSVILCEEEEDTECSTWIVGSNTFRGCASQKDENIQAFESCEGDLCNSNFYPKERLVCYSCSADNVNCVAPDETYTSPCRNYVENDKCFAYIINETSVIRGCMSDDNENVATCQSAGELCTKCSEGRCNYENGYSDIECISCSSIDNPACGYYMPLDRQFSTHVCVALVNRDNFCVSFKNGSTYYRGCLSDFESISVSSCLENDDCELCEEKFCNNKQIIKDECYECDSRIDNCENFESFQKSSTICKDVSIEKAGCFHFDNGNTIRRGCISSLSQAQFESCISDNSCKFCQGSKCNSKENFLSCYSCNSQNDLNCVTVKNELPRKVCSNYSDTCKVYVKPNMTTHRGCSSELLELNPPDCPIFSVNCKQCDESLCNGGIFPSTRLSCHHCQSSTDQNCNAEITDLSISYPCENYNFRDSCYLYLDVNNVTIRGCLSDSNIYTDLCTSNTSHCDICSTPNCNNKSVKRSPSLSCIKCDSSSDPKCLWGFSESSAMPCLRDLYFYEEESCFTFYVSEKTIIRQCTLDSNVCKNNPLCSLCKTNACNIEQKANLYCHECTSDENFACLNELEKVQNVSCQQPVTYENRGCYTWKNNSKNISRGCLSNLSTTKKFQCINDHENCEICVNGQNCNDKLFNGVKIAKFNELLFVILVIVLRNL</sequence>
<keyword evidence="4" id="KW-1185">Reference proteome</keyword>
<reference evidence="3" key="1">
    <citation type="submission" date="2021-03" db="EMBL/GenBank/DDBJ databases">
        <title>Chromosome level genome of the anhydrobiotic midge Polypedilum vanderplanki.</title>
        <authorList>
            <person name="Yoshida Y."/>
            <person name="Kikawada T."/>
            <person name="Gusev O."/>
        </authorList>
    </citation>
    <scope>NUCLEOTIDE SEQUENCE</scope>
    <source>
        <strain evidence="3">NIAS01</strain>
        <tissue evidence="3">Whole body or cell culture</tissue>
    </source>
</reference>
<accession>A0A9J6CSJ9</accession>
<feature type="signal peptide" evidence="1">
    <location>
        <begin position="1"/>
        <end position="17"/>
    </location>
</feature>
<feature type="domain" description="DUF753" evidence="2">
    <location>
        <begin position="340"/>
        <end position="414"/>
    </location>
</feature>
<organism evidence="3 4">
    <name type="scientific">Polypedilum vanderplanki</name>
    <name type="common">Sleeping chironomid midge</name>
    <dbReference type="NCBI Taxonomy" id="319348"/>
    <lineage>
        <taxon>Eukaryota</taxon>
        <taxon>Metazoa</taxon>
        <taxon>Ecdysozoa</taxon>
        <taxon>Arthropoda</taxon>
        <taxon>Hexapoda</taxon>
        <taxon>Insecta</taxon>
        <taxon>Pterygota</taxon>
        <taxon>Neoptera</taxon>
        <taxon>Endopterygota</taxon>
        <taxon>Diptera</taxon>
        <taxon>Nematocera</taxon>
        <taxon>Chironomoidea</taxon>
        <taxon>Chironomidae</taxon>
        <taxon>Chironominae</taxon>
        <taxon>Polypedilum</taxon>
        <taxon>Polypedilum</taxon>
    </lineage>
</organism>
<feature type="chain" id="PRO_5039942581" description="DUF753 domain-containing protein" evidence="1">
    <location>
        <begin position="18"/>
        <end position="695"/>
    </location>
</feature>
<dbReference type="AlphaFoldDB" id="A0A9J6CSJ9"/>
<dbReference type="PANTHER" id="PTHR21721:SF27">
    <property type="entry name" value="GH09876P"/>
    <property type="match status" value="1"/>
</dbReference>
<dbReference type="EMBL" id="JADBJN010000001">
    <property type="protein sequence ID" value="KAG5684539.1"/>
    <property type="molecule type" value="Genomic_DNA"/>
</dbReference>
<dbReference type="InterPro" id="IPR008472">
    <property type="entry name" value="DUF753"/>
</dbReference>
<evidence type="ECO:0000313" key="4">
    <source>
        <dbReference type="Proteomes" id="UP001107558"/>
    </source>
</evidence>
<feature type="domain" description="DUF753" evidence="2">
    <location>
        <begin position="260"/>
        <end position="334"/>
    </location>
</feature>
<feature type="domain" description="DUF753" evidence="2">
    <location>
        <begin position="423"/>
        <end position="499"/>
    </location>
</feature>
<dbReference type="OrthoDB" id="7730284at2759"/>
<dbReference type="Pfam" id="PF05444">
    <property type="entry name" value="DUF753"/>
    <property type="match status" value="7"/>
</dbReference>